<dbReference type="PANTHER" id="PTHR11228">
    <property type="entry name" value="RADICAL SAM DOMAIN PROTEIN"/>
    <property type="match status" value="1"/>
</dbReference>
<dbReference type="SFLD" id="SFLDS00029">
    <property type="entry name" value="Radical_SAM"/>
    <property type="match status" value="1"/>
</dbReference>
<name>A0A2T6BSA9_9FLAO</name>
<dbReference type="NCBIfam" id="TIGR04085">
    <property type="entry name" value="rSAM_more_4Fe4S"/>
    <property type="match status" value="1"/>
</dbReference>
<dbReference type="InterPro" id="IPR050377">
    <property type="entry name" value="Radical_SAM_PqqE_MftC-like"/>
</dbReference>
<comment type="cofactor">
    <cofactor evidence="1">
        <name>[4Fe-4S] cluster</name>
        <dbReference type="ChEBI" id="CHEBI:49883"/>
    </cofactor>
</comment>
<feature type="domain" description="Radical SAM core" evidence="6">
    <location>
        <begin position="39"/>
        <end position="273"/>
    </location>
</feature>
<evidence type="ECO:0000256" key="5">
    <source>
        <dbReference type="ARBA" id="ARBA00023014"/>
    </source>
</evidence>
<organism evidence="7 8">
    <name type="scientific">Kordia periserrulae</name>
    <dbReference type="NCBI Taxonomy" id="701523"/>
    <lineage>
        <taxon>Bacteria</taxon>
        <taxon>Pseudomonadati</taxon>
        <taxon>Bacteroidota</taxon>
        <taxon>Flavobacteriia</taxon>
        <taxon>Flavobacteriales</taxon>
        <taxon>Flavobacteriaceae</taxon>
        <taxon>Kordia</taxon>
    </lineage>
</organism>
<dbReference type="AlphaFoldDB" id="A0A2T6BSA9"/>
<proteinExistence type="predicted"/>
<dbReference type="InterPro" id="IPR013785">
    <property type="entry name" value="Aldolase_TIM"/>
</dbReference>
<protein>
    <submittedName>
        <fullName evidence="7">Radical SAM protein with 4Fe4S-binding SPASM domain</fullName>
    </submittedName>
</protein>
<dbReference type="CDD" id="cd01335">
    <property type="entry name" value="Radical_SAM"/>
    <property type="match status" value="1"/>
</dbReference>
<keyword evidence="4" id="KW-0408">Iron</keyword>
<dbReference type="InterPro" id="IPR007197">
    <property type="entry name" value="rSAM"/>
</dbReference>
<dbReference type="InterPro" id="IPR058240">
    <property type="entry name" value="rSAM_sf"/>
</dbReference>
<keyword evidence="2" id="KW-0949">S-adenosyl-L-methionine</keyword>
<keyword evidence="8" id="KW-1185">Reference proteome</keyword>
<dbReference type="PROSITE" id="PS51918">
    <property type="entry name" value="RADICAL_SAM"/>
    <property type="match status" value="1"/>
</dbReference>
<dbReference type="InterPro" id="IPR023885">
    <property type="entry name" value="4Fe4S-binding_SPASM_dom"/>
</dbReference>
<dbReference type="EMBL" id="QBKT01000011">
    <property type="protein sequence ID" value="PTX58968.1"/>
    <property type="molecule type" value="Genomic_DNA"/>
</dbReference>
<evidence type="ECO:0000256" key="2">
    <source>
        <dbReference type="ARBA" id="ARBA00022691"/>
    </source>
</evidence>
<evidence type="ECO:0000256" key="3">
    <source>
        <dbReference type="ARBA" id="ARBA00022723"/>
    </source>
</evidence>
<accession>A0A2T6BSA9</accession>
<dbReference type="OrthoDB" id="9763993at2"/>
<evidence type="ECO:0000256" key="4">
    <source>
        <dbReference type="ARBA" id="ARBA00023004"/>
    </source>
</evidence>
<comment type="caution">
    <text evidence="7">The sequence shown here is derived from an EMBL/GenBank/DDBJ whole genome shotgun (WGS) entry which is preliminary data.</text>
</comment>
<dbReference type="SFLD" id="SFLDG01067">
    <property type="entry name" value="SPASM/twitch_domain_containing"/>
    <property type="match status" value="1"/>
</dbReference>
<dbReference type="Gene3D" id="3.20.20.70">
    <property type="entry name" value="Aldolase class I"/>
    <property type="match status" value="1"/>
</dbReference>
<reference evidence="7 8" key="1">
    <citation type="submission" date="2018-04" db="EMBL/GenBank/DDBJ databases">
        <title>Genomic Encyclopedia of Archaeal and Bacterial Type Strains, Phase II (KMG-II): from individual species to whole genera.</title>
        <authorList>
            <person name="Goeker M."/>
        </authorList>
    </citation>
    <scope>NUCLEOTIDE SEQUENCE [LARGE SCALE GENOMIC DNA]</scope>
    <source>
        <strain evidence="7 8">DSM 25731</strain>
    </source>
</reference>
<gene>
    <name evidence="7" type="ORF">C8N46_11137</name>
</gene>
<dbReference type="RefSeq" id="WP_108116500.1">
    <property type="nucleotide sequence ID" value="NZ_QBKT01000011.1"/>
</dbReference>
<dbReference type="Pfam" id="PF04055">
    <property type="entry name" value="Radical_SAM"/>
    <property type="match status" value="1"/>
</dbReference>
<dbReference type="CDD" id="cd21109">
    <property type="entry name" value="SPASM"/>
    <property type="match status" value="1"/>
</dbReference>
<dbReference type="Proteomes" id="UP000244090">
    <property type="component" value="Unassembled WGS sequence"/>
</dbReference>
<sequence length="391" mass="45982">MQPKSNKPYTKKALQRFKEKIDFTRKTYAERMKNPSYATEVPNEIGLKLTNRCDLRCTHCFQWNDIGFHRELDKKEVKVQGDLDIDIVKKLLEETHKQQSHIYLWGGEPMIYAYWNELVELLANDPRDTVVCTNGLSIKRKIDSLVKISEKLTTLVSVEGLEAQHDKLRGKGTFQKIMNNVDYLIDLQQQGVYKGHISIAAVFSNELIPHVYECCEYFEAKGIDTLYFNFPWYIPEEEAKKMTDYYNEQFAWLERPRIRKRTWESFDFHIDINLLDDLLAQIHRILDKTWNIRIRFQPDLELHEIEAYLRGKSKAPSCKSTCLGISNRMDVMPSGNVVSCKKFTEFKMGNLYENDLKDVWHGDTFTKFRETHNNELMPICSKCEILFSNGM</sequence>
<evidence type="ECO:0000313" key="8">
    <source>
        <dbReference type="Proteomes" id="UP000244090"/>
    </source>
</evidence>
<evidence type="ECO:0000256" key="1">
    <source>
        <dbReference type="ARBA" id="ARBA00001966"/>
    </source>
</evidence>
<keyword evidence="5" id="KW-0411">Iron-sulfur</keyword>
<dbReference type="GO" id="GO:0051536">
    <property type="term" value="F:iron-sulfur cluster binding"/>
    <property type="evidence" value="ECO:0007669"/>
    <property type="project" value="UniProtKB-KW"/>
</dbReference>
<evidence type="ECO:0000313" key="7">
    <source>
        <dbReference type="EMBL" id="PTX58968.1"/>
    </source>
</evidence>
<evidence type="ECO:0000259" key="6">
    <source>
        <dbReference type="PROSITE" id="PS51918"/>
    </source>
</evidence>
<dbReference type="GO" id="GO:0003824">
    <property type="term" value="F:catalytic activity"/>
    <property type="evidence" value="ECO:0007669"/>
    <property type="project" value="InterPro"/>
</dbReference>
<dbReference type="PANTHER" id="PTHR11228:SF7">
    <property type="entry name" value="PQQA PEPTIDE CYCLASE"/>
    <property type="match status" value="1"/>
</dbReference>
<dbReference type="Pfam" id="PF13186">
    <property type="entry name" value="SPASM"/>
    <property type="match status" value="1"/>
</dbReference>
<keyword evidence="3" id="KW-0479">Metal-binding</keyword>
<dbReference type="GO" id="GO:0046872">
    <property type="term" value="F:metal ion binding"/>
    <property type="evidence" value="ECO:0007669"/>
    <property type="project" value="UniProtKB-KW"/>
</dbReference>
<dbReference type="SUPFAM" id="SSF102114">
    <property type="entry name" value="Radical SAM enzymes"/>
    <property type="match status" value="1"/>
</dbReference>